<evidence type="ECO:0000313" key="20">
    <source>
        <dbReference type="Proteomes" id="UP000608450"/>
    </source>
</evidence>
<evidence type="ECO:0000256" key="7">
    <source>
        <dbReference type="ARBA" id="ARBA00022618"/>
    </source>
</evidence>
<dbReference type="GO" id="GO:0005886">
    <property type="term" value="C:plasma membrane"/>
    <property type="evidence" value="ECO:0007669"/>
    <property type="project" value="UniProtKB-SubCell"/>
</dbReference>
<dbReference type="Proteomes" id="UP000501063">
    <property type="component" value="Chromosome"/>
</dbReference>
<evidence type="ECO:0000256" key="10">
    <source>
        <dbReference type="ARBA" id="ARBA00023136"/>
    </source>
</evidence>
<evidence type="ECO:0000256" key="11">
    <source>
        <dbReference type="ARBA" id="ARBA00023306"/>
    </source>
</evidence>
<evidence type="ECO:0000256" key="1">
    <source>
        <dbReference type="ARBA" id="ARBA00004429"/>
    </source>
</evidence>
<dbReference type="Proteomes" id="UP000608450">
    <property type="component" value="Unassembled WGS sequence"/>
</dbReference>
<gene>
    <name evidence="18" type="primary">ftsX</name>
    <name evidence="18" type="ORF">G5B91_02250</name>
    <name evidence="17" type="ORF">I5I61_03805</name>
</gene>
<dbReference type="EMBL" id="CP049140">
    <property type="protein sequence ID" value="QIE85151.1"/>
    <property type="molecule type" value="Genomic_DNA"/>
</dbReference>
<dbReference type="GO" id="GO:0051301">
    <property type="term" value="P:cell division"/>
    <property type="evidence" value="ECO:0007669"/>
    <property type="project" value="UniProtKB-KW"/>
</dbReference>
<dbReference type="PANTHER" id="PTHR47755">
    <property type="entry name" value="CELL DIVISION PROTEIN FTSX"/>
    <property type="match status" value="1"/>
</dbReference>
<keyword evidence="11 12" id="KW-0131">Cell cycle</keyword>
<dbReference type="PANTHER" id="PTHR47755:SF1">
    <property type="entry name" value="CELL DIVISION PROTEIN FTSX"/>
    <property type="match status" value="1"/>
</dbReference>
<dbReference type="InterPro" id="IPR047590">
    <property type="entry name" value="FtsX_proteobact-type"/>
</dbReference>
<dbReference type="Gene3D" id="3.30.70.3040">
    <property type="match status" value="1"/>
</dbReference>
<keyword evidence="20" id="KW-1185">Reference proteome</keyword>
<reference evidence="17 20" key="2">
    <citation type="submission" date="2020-11" db="EMBL/GenBank/DDBJ databases">
        <title>Enhanced detection system for hospital associated transmission using whole genome sequencing surveillance.</title>
        <authorList>
            <person name="Harrison L.H."/>
            <person name="Van Tyne D."/>
            <person name="Marsh J.W."/>
            <person name="Griffith M.P."/>
            <person name="Snyder D.J."/>
            <person name="Cooper V.S."/>
            <person name="Mustapha M."/>
        </authorList>
    </citation>
    <scope>NUCLEOTIDE SEQUENCE [LARGE SCALE GENOMIC DNA]</scope>
    <source>
        <strain evidence="17 20">PSA00705</strain>
    </source>
</reference>
<dbReference type="RefSeq" id="WP_024766774.1">
    <property type="nucleotide sequence ID" value="NZ_CP049140.1"/>
</dbReference>
<evidence type="ECO:0000259" key="16">
    <source>
        <dbReference type="Pfam" id="PF18075"/>
    </source>
</evidence>
<name>A0A6G6ISD6_PSENT</name>
<comment type="similarity">
    <text evidence="2 12">Belongs to the ABC-4 integral membrane protein family. FtsX subfamily.</text>
</comment>
<evidence type="ECO:0000313" key="17">
    <source>
        <dbReference type="EMBL" id="MBG6286560.1"/>
    </source>
</evidence>
<comment type="function">
    <text evidence="12">Part of the ABC transporter FtsEX involved in cellular division.</text>
</comment>
<comment type="subunit">
    <text evidence="3">Forms a membrane-associated complex with FtsE.</text>
</comment>
<keyword evidence="10 12" id="KW-0472">Membrane</keyword>
<keyword evidence="9 14" id="KW-1133">Transmembrane helix</keyword>
<feature type="transmembrane region" description="Helical" evidence="14">
    <location>
        <begin position="307"/>
        <end position="326"/>
    </location>
</feature>
<evidence type="ECO:0000313" key="19">
    <source>
        <dbReference type="Proteomes" id="UP000501063"/>
    </source>
</evidence>
<evidence type="ECO:0000256" key="4">
    <source>
        <dbReference type="ARBA" id="ARBA00021907"/>
    </source>
</evidence>
<dbReference type="KEGG" id="pnt:G5B91_02250"/>
<feature type="compositionally biased region" description="Basic and acidic residues" evidence="13">
    <location>
        <begin position="18"/>
        <end position="31"/>
    </location>
</feature>
<protein>
    <recommendedName>
        <fullName evidence="4 12">Cell division protein FtsX</fullName>
    </recommendedName>
</protein>
<feature type="domain" description="FtsX extracellular" evidence="16">
    <location>
        <begin position="96"/>
        <end position="187"/>
    </location>
</feature>
<feature type="transmembrane region" description="Helical" evidence="14">
    <location>
        <begin position="256"/>
        <end position="279"/>
    </location>
</feature>
<feature type="domain" description="ABC3 transporter permease C-terminal" evidence="15">
    <location>
        <begin position="212"/>
        <end position="328"/>
    </location>
</feature>
<reference evidence="18 19" key="1">
    <citation type="submission" date="2020-02" db="EMBL/GenBank/DDBJ databases">
        <title>Integrative conjugative elements (ICEs) and plasmids drive adaptation of Pseudomonas nitroreducens strain HBP1 to wastewater environment.</title>
        <authorList>
            <person name="Sentchilo V."/>
            <person name="Carraro N."/>
            <person name="Bertelli C."/>
            <person name="van der Meer J.R."/>
        </authorList>
    </citation>
    <scope>NUCLEOTIDE SEQUENCE [LARGE SCALE GENOMIC DNA]</scope>
    <source>
        <strain evidence="18 19">HBP1</strain>
    </source>
</reference>
<dbReference type="Pfam" id="PF18075">
    <property type="entry name" value="FtsX_ECD"/>
    <property type="match status" value="1"/>
</dbReference>
<evidence type="ECO:0000256" key="9">
    <source>
        <dbReference type="ARBA" id="ARBA00022989"/>
    </source>
</evidence>
<dbReference type="GeneID" id="300411593"/>
<evidence type="ECO:0000256" key="2">
    <source>
        <dbReference type="ARBA" id="ARBA00007379"/>
    </source>
</evidence>
<accession>A0A6G6ISD6</accession>
<evidence type="ECO:0000256" key="14">
    <source>
        <dbReference type="SAM" id="Phobius"/>
    </source>
</evidence>
<proteinExistence type="inferred from homology"/>
<dbReference type="AlphaFoldDB" id="A0A6G6ISD6"/>
<evidence type="ECO:0000256" key="13">
    <source>
        <dbReference type="SAM" id="MobiDB-lite"/>
    </source>
</evidence>
<keyword evidence="7 12" id="KW-0132">Cell division</keyword>
<evidence type="ECO:0000256" key="5">
    <source>
        <dbReference type="ARBA" id="ARBA00022475"/>
    </source>
</evidence>
<evidence type="ECO:0000256" key="8">
    <source>
        <dbReference type="ARBA" id="ARBA00022692"/>
    </source>
</evidence>
<dbReference type="InterPro" id="IPR040690">
    <property type="entry name" value="FtsX_ECD"/>
</dbReference>
<dbReference type="EMBL" id="JADTFC010000005">
    <property type="protein sequence ID" value="MBG6286560.1"/>
    <property type="molecule type" value="Genomic_DNA"/>
</dbReference>
<dbReference type="InterPro" id="IPR004513">
    <property type="entry name" value="FtsX"/>
</dbReference>
<dbReference type="FunFam" id="3.30.70.3040:FF:000002">
    <property type="entry name" value="Cell division protein FtsX"/>
    <property type="match status" value="1"/>
</dbReference>
<feature type="region of interest" description="Disordered" evidence="13">
    <location>
        <begin position="1"/>
        <end position="33"/>
    </location>
</feature>
<dbReference type="InterPro" id="IPR003838">
    <property type="entry name" value="ABC3_permease_C"/>
</dbReference>
<dbReference type="GO" id="GO:0032153">
    <property type="term" value="C:cell division site"/>
    <property type="evidence" value="ECO:0007669"/>
    <property type="project" value="TreeGrafter"/>
</dbReference>
<keyword evidence="8 14" id="KW-0812">Transmembrane</keyword>
<evidence type="ECO:0000259" key="15">
    <source>
        <dbReference type="Pfam" id="PF02687"/>
    </source>
</evidence>
<feature type="transmembrane region" description="Helical" evidence="14">
    <location>
        <begin position="208"/>
        <end position="228"/>
    </location>
</feature>
<evidence type="ECO:0000313" key="18">
    <source>
        <dbReference type="EMBL" id="QIE85151.1"/>
    </source>
</evidence>
<comment type="subcellular location">
    <subcellularLocation>
        <location evidence="1">Cell inner membrane</location>
        <topology evidence="1">Multi-pass membrane protein</topology>
    </subcellularLocation>
</comment>
<dbReference type="NCBIfam" id="TIGR00439">
    <property type="entry name" value="FtsX_Gneg"/>
    <property type="match status" value="1"/>
</dbReference>
<keyword evidence="6 12" id="KW-0997">Cell inner membrane</keyword>
<organism evidence="18 19">
    <name type="scientific">Pseudomonas nitroreducens</name>
    <dbReference type="NCBI Taxonomy" id="46680"/>
    <lineage>
        <taxon>Bacteria</taxon>
        <taxon>Pseudomonadati</taxon>
        <taxon>Pseudomonadota</taxon>
        <taxon>Gammaproteobacteria</taxon>
        <taxon>Pseudomonadales</taxon>
        <taxon>Pseudomonadaceae</taxon>
        <taxon>Pseudomonas</taxon>
    </lineage>
</organism>
<dbReference type="PIRSF" id="PIRSF003097">
    <property type="entry name" value="FtsX"/>
    <property type="match status" value="1"/>
</dbReference>
<dbReference type="Pfam" id="PF02687">
    <property type="entry name" value="FtsX"/>
    <property type="match status" value="1"/>
</dbReference>
<evidence type="ECO:0000256" key="3">
    <source>
        <dbReference type="ARBA" id="ARBA00011160"/>
    </source>
</evidence>
<evidence type="ECO:0000256" key="12">
    <source>
        <dbReference type="PIRNR" id="PIRNR003097"/>
    </source>
</evidence>
<keyword evidence="5 12" id="KW-1003">Cell membrane</keyword>
<evidence type="ECO:0000256" key="6">
    <source>
        <dbReference type="ARBA" id="ARBA00022519"/>
    </source>
</evidence>
<sequence length="336" mass="36835">MSANDLPRGDEEGTPTRNTRERPDDNEHQDHSASLSAYAENHRASLMDSLHRLVSHPFGSFFTCLVMGITLSLPMGLSLLLNNVERLGGSWQRAAQISLFLDLKASEAQGQDLREQIEKMPDVIEAQLISRDDALKELQEQSGLGEALKELPDNPLPAVISVTPKQIDKAQLDALRQRLSELPGVQQAQLDLVWVERLSAILKLGDRFVFGLTILLVLTLLLVIGNTIRLHIENRRNEIEVIKLVGGTDGYVRRPFLYMGALYGLGAGILSWALLAFGLDWLNSSVVNLAGLYGSDFGLAGVPVDDGLSLTVGAVLLGWIGAWLAVARHLRELAPR</sequence>